<dbReference type="CDD" id="cd00060">
    <property type="entry name" value="FHA"/>
    <property type="match status" value="1"/>
</dbReference>
<dbReference type="Gene3D" id="2.60.200.20">
    <property type="match status" value="1"/>
</dbReference>
<evidence type="ECO:0000313" key="2">
    <source>
        <dbReference type="EMBL" id="MBH8554795.1"/>
    </source>
</evidence>
<dbReference type="InterPro" id="IPR050923">
    <property type="entry name" value="Cell_Proc_Reg/RNA_Proc"/>
</dbReference>
<protein>
    <submittedName>
        <fullName evidence="2">FHA domain-containing protein</fullName>
    </submittedName>
</protein>
<organism evidence="2 3">
    <name type="scientific">Atlanticothrix silvestris CENA357</name>
    <dbReference type="NCBI Taxonomy" id="1725252"/>
    <lineage>
        <taxon>Bacteria</taxon>
        <taxon>Bacillati</taxon>
        <taxon>Cyanobacteriota</taxon>
        <taxon>Cyanophyceae</taxon>
        <taxon>Nostocales</taxon>
        <taxon>Nodulariaceae</taxon>
        <taxon>Atlanticothrix</taxon>
        <taxon>Atlanticothrix silvestris</taxon>
    </lineage>
</organism>
<dbReference type="AlphaFoldDB" id="A0A8J7L388"/>
<dbReference type="InterPro" id="IPR000253">
    <property type="entry name" value="FHA_dom"/>
</dbReference>
<dbReference type="PROSITE" id="PS50006">
    <property type="entry name" value="FHA_DOMAIN"/>
    <property type="match status" value="1"/>
</dbReference>
<dbReference type="SMART" id="SM00240">
    <property type="entry name" value="FHA"/>
    <property type="match status" value="1"/>
</dbReference>
<comment type="caution">
    <text evidence="2">The sequence shown here is derived from an EMBL/GenBank/DDBJ whole genome shotgun (WGS) entry which is preliminary data.</text>
</comment>
<keyword evidence="3" id="KW-1185">Reference proteome</keyword>
<evidence type="ECO:0000313" key="3">
    <source>
        <dbReference type="Proteomes" id="UP000599391"/>
    </source>
</evidence>
<dbReference type="SUPFAM" id="SSF49879">
    <property type="entry name" value="SMAD/FHA domain"/>
    <property type="match status" value="1"/>
</dbReference>
<feature type="domain" description="FHA" evidence="1">
    <location>
        <begin position="99"/>
        <end position="149"/>
    </location>
</feature>
<dbReference type="Pfam" id="PF00498">
    <property type="entry name" value="FHA"/>
    <property type="match status" value="1"/>
</dbReference>
<reference evidence="2 3" key="1">
    <citation type="journal article" date="2021" name="Int. J. Syst. Evol. Microbiol.">
        <title>Amazonocrinis nigriterrae gen. nov., sp. nov., Atlanticothrix silvestris gen. nov., sp. nov. and Dendronalium phyllosphericum gen. nov., sp. nov., nostocacean cyanobacteria from Brazilian environments.</title>
        <authorList>
            <person name="Alvarenga D.O."/>
            <person name="Andreote A.P.D."/>
            <person name="Branco L.H.Z."/>
            <person name="Delbaje E."/>
            <person name="Cruz R.B."/>
            <person name="Varani A.M."/>
            <person name="Fiore M.F."/>
        </authorList>
    </citation>
    <scope>NUCLEOTIDE SEQUENCE [LARGE SCALE GENOMIC DNA]</scope>
    <source>
        <strain evidence="2 3">CENA357</strain>
    </source>
</reference>
<gene>
    <name evidence="2" type="ORF">I8751_21045</name>
</gene>
<proteinExistence type="predicted"/>
<dbReference type="EMBL" id="JAECZB010000082">
    <property type="protein sequence ID" value="MBH8554795.1"/>
    <property type="molecule type" value="Genomic_DNA"/>
</dbReference>
<sequence length="261" mass="29908">MSEISRLHLLVVKDLAATSELQSQELEQQLSLYQIFLKLYEQHSTLLDEILQLENLYQPSLKRAKTHYLQGVMDDSAVYVITNLYENQTQTLQQPQQIWTIGRDRSSGICIRDQYLSRRHAAIQYIEHEGFYLIDFNSTNGSFVNGEHTHEPIKLKDGDRIRLGSMTFDFFLSDSSRVLPTVAMELLMQLVPRGGGTDETVGGIVGKLQKLKTEKSNKTLEISQDLSLAKNLDDYHTSLNTEQQSEILDRFFSRSTSFNPK</sequence>
<dbReference type="InterPro" id="IPR008984">
    <property type="entry name" value="SMAD_FHA_dom_sf"/>
</dbReference>
<dbReference type="PANTHER" id="PTHR23308">
    <property type="entry name" value="NUCLEAR INHIBITOR OF PROTEIN PHOSPHATASE-1"/>
    <property type="match status" value="1"/>
</dbReference>
<name>A0A8J7L388_9CYAN</name>
<accession>A0A8J7L388</accession>
<evidence type="ECO:0000259" key="1">
    <source>
        <dbReference type="PROSITE" id="PS50006"/>
    </source>
</evidence>
<dbReference type="Proteomes" id="UP000599391">
    <property type="component" value="Unassembled WGS sequence"/>
</dbReference>
<dbReference type="RefSeq" id="WP_214441074.1">
    <property type="nucleotide sequence ID" value="NZ_JAECZB010000082.1"/>
</dbReference>